<accession>A0A7W9HH38</accession>
<proteinExistence type="predicted"/>
<evidence type="ECO:0000313" key="2">
    <source>
        <dbReference type="Proteomes" id="UP000552097"/>
    </source>
</evidence>
<gene>
    <name evidence="1" type="ORF">F4560_001912</name>
</gene>
<reference evidence="1 2" key="1">
    <citation type="submission" date="2020-08" db="EMBL/GenBank/DDBJ databases">
        <title>Sequencing the genomes of 1000 actinobacteria strains.</title>
        <authorList>
            <person name="Klenk H.-P."/>
        </authorList>
    </citation>
    <scope>NUCLEOTIDE SEQUENCE [LARGE SCALE GENOMIC DNA]</scope>
    <source>
        <strain evidence="1 2">DSM 45486</strain>
    </source>
</reference>
<keyword evidence="2" id="KW-1185">Reference proteome</keyword>
<evidence type="ECO:0000313" key="1">
    <source>
        <dbReference type="EMBL" id="MBB5802144.1"/>
    </source>
</evidence>
<protein>
    <submittedName>
        <fullName evidence="1">Uncharacterized protein</fullName>
    </submittedName>
</protein>
<dbReference type="AlphaFoldDB" id="A0A7W9HH38"/>
<name>A0A7W9HH38_9PSEU</name>
<organism evidence="1 2">
    <name type="scientific">Saccharothrix ecbatanensis</name>
    <dbReference type="NCBI Taxonomy" id="1105145"/>
    <lineage>
        <taxon>Bacteria</taxon>
        <taxon>Bacillati</taxon>
        <taxon>Actinomycetota</taxon>
        <taxon>Actinomycetes</taxon>
        <taxon>Pseudonocardiales</taxon>
        <taxon>Pseudonocardiaceae</taxon>
        <taxon>Saccharothrix</taxon>
    </lineage>
</organism>
<dbReference type="EMBL" id="JACHMO010000001">
    <property type="protein sequence ID" value="MBB5802144.1"/>
    <property type="molecule type" value="Genomic_DNA"/>
</dbReference>
<dbReference type="Proteomes" id="UP000552097">
    <property type="component" value="Unassembled WGS sequence"/>
</dbReference>
<sequence length="34" mass="3970">MVSQDLATVLIDRFSGEPEAEAYLEQLREIRRAY</sequence>
<comment type="caution">
    <text evidence="1">The sequence shown here is derived from an EMBL/GenBank/DDBJ whole genome shotgun (WGS) entry which is preliminary data.</text>
</comment>